<dbReference type="OrthoDB" id="8265479at2"/>
<protein>
    <submittedName>
        <fullName evidence="1">Uncharacterized protein</fullName>
    </submittedName>
</protein>
<dbReference type="EMBL" id="LANJ01000011">
    <property type="protein sequence ID" value="KKC39502.1"/>
    <property type="molecule type" value="Genomic_DNA"/>
</dbReference>
<dbReference type="Proteomes" id="UP000033411">
    <property type="component" value="Unassembled WGS sequence"/>
</dbReference>
<gene>
    <name evidence="1" type="ORF">WH87_04705</name>
</gene>
<proteinExistence type="predicted"/>
<dbReference type="STRING" id="1293439.WH87_04705"/>
<reference evidence="1 2" key="1">
    <citation type="submission" date="2015-03" db="EMBL/GenBank/DDBJ databases">
        <authorList>
            <person name="Lepp D."/>
            <person name="Hassan Y.I."/>
            <person name="Li X.-Z."/>
            <person name="Zhou T."/>
        </authorList>
    </citation>
    <scope>NUCLEOTIDE SEQUENCE [LARGE SCALE GENOMIC DNA]</scope>
    <source>
        <strain evidence="1 2">E84</strain>
    </source>
</reference>
<comment type="caution">
    <text evidence="1">The sequence shown here is derived from an EMBL/GenBank/DDBJ whole genome shotgun (WGS) entry which is preliminary data.</text>
</comment>
<keyword evidence="2" id="KW-1185">Reference proteome</keyword>
<evidence type="ECO:0000313" key="2">
    <source>
        <dbReference type="Proteomes" id="UP000033411"/>
    </source>
</evidence>
<organism evidence="1 2">
    <name type="scientific">Devosia epidermidihirudinis</name>
    <dbReference type="NCBI Taxonomy" id="1293439"/>
    <lineage>
        <taxon>Bacteria</taxon>
        <taxon>Pseudomonadati</taxon>
        <taxon>Pseudomonadota</taxon>
        <taxon>Alphaproteobacteria</taxon>
        <taxon>Hyphomicrobiales</taxon>
        <taxon>Devosiaceae</taxon>
        <taxon>Devosia</taxon>
    </lineage>
</organism>
<name>A0A0F5QET0_9HYPH</name>
<dbReference type="RefSeq" id="WP_046138271.1">
    <property type="nucleotide sequence ID" value="NZ_LANJ01000011.1"/>
</dbReference>
<accession>A0A0F5QET0</accession>
<sequence>MALPSILPVASFADLLNVTDVSFVQGWQQQRSATASGETRYADRAPSLWKASVTTGPSLHAEAEGLMSLINSRAGGLKTALLFNHKLPFPSSDPDGARIAGYTPKLGVVTDRLHVAFTGFRPGYVLPLGTYFGIIWDTSRYYLGQLVEARTANPVTGAVAATEIWPPLPASISGTPNVIVSKPCGKFRVEPGSAFPSTSGALHTSIKFSAEQTYSR</sequence>
<dbReference type="PATRIC" id="fig|1293439.3.peg.502"/>
<dbReference type="AlphaFoldDB" id="A0A0F5QET0"/>
<evidence type="ECO:0000313" key="1">
    <source>
        <dbReference type="EMBL" id="KKC39502.1"/>
    </source>
</evidence>